<dbReference type="GO" id="GO:0016787">
    <property type="term" value="F:hydrolase activity"/>
    <property type="evidence" value="ECO:0007669"/>
    <property type="project" value="UniProtKB-KW"/>
</dbReference>
<dbReference type="InterPro" id="IPR006674">
    <property type="entry name" value="HD_domain"/>
</dbReference>
<name>A0A841KYL0_9FIRM</name>
<evidence type="ECO:0000313" key="3">
    <source>
        <dbReference type="Proteomes" id="UP000579281"/>
    </source>
</evidence>
<accession>A0A841KYL0</accession>
<dbReference type="PANTHER" id="PTHR35795">
    <property type="entry name" value="SLR1885 PROTEIN"/>
    <property type="match status" value="1"/>
</dbReference>
<gene>
    <name evidence="2" type="ORF">HNQ80_003155</name>
</gene>
<proteinExistence type="predicted"/>
<feature type="domain" description="HD" evidence="1">
    <location>
        <begin position="29"/>
        <end position="142"/>
    </location>
</feature>
<dbReference type="Pfam" id="PF01966">
    <property type="entry name" value="HD"/>
    <property type="match status" value="1"/>
</dbReference>
<organism evidence="2 3">
    <name type="scientific">Anaerosolibacter carboniphilus</name>
    <dbReference type="NCBI Taxonomy" id="1417629"/>
    <lineage>
        <taxon>Bacteria</taxon>
        <taxon>Bacillati</taxon>
        <taxon>Bacillota</taxon>
        <taxon>Clostridia</taxon>
        <taxon>Peptostreptococcales</taxon>
        <taxon>Thermotaleaceae</taxon>
        <taxon>Anaerosolibacter</taxon>
    </lineage>
</organism>
<dbReference type="RefSeq" id="WP_184311568.1">
    <property type="nucleotide sequence ID" value="NZ_JACHEN010000019.1"/>
</dbReference>
<evidence type="ECO:0000313" key="2">
    <source>
        <dbReference type="EMBL" id="MBB6217050.1"/>
    </source>
</evidence>
<dbReference type="CDD" id="cd00077">
    <property type="entry name" value="HDc"/>
    <property type="match status" value="1"/>
</dbReference>
<dbReference type="Proteomes" id="UP000579281">
    <property type="component" value="Unassembled WGS sequence"/>
</dbReference>
<protein>
    <submittedName>
        <fullName evidence="2">Putative HD superfamily hydrolase involved in NAD metabolism</fullName>
    </submittedName>
</protein>
<dbReference type="EMBL" id="JACHEN010000019">
    <property type="protein sequence ID" value="MBB6217050.1"/>
    <property type="molecule type" value="Genomic_DNA"/>
</dbReference>
<dbReference type="Gene3D" id="1.10.3210.10">
    <property type="entry name" value="Hypothetical protein af1432"/>
    <property type="match status" value="1"/>
</dbReference>
<dbReference type="AlphaFoldDB" id="A0A841KYL0"/>
<keyword evidence="2" id="KW-0378">Hydrolase</keyword>
<dbReference type="PANTHER" id="PTHR35795:SF1">
    <property type="entry name" value="BIS(5'-NUCLEOSYL)-TETRAPHOSPHATASE, SYMMETRICAL"/>
    <property type="match status" value="1"/>
</dbReference>
<keyword evidence="3" id="KW-1185">Reference proteome</keyword>
<evidence type="ECO:0000259" key="1">
    <source>
        <dbReference type="Pfam" id="PF01966"/>
    </source>
</evidence>
<comment type="caution">
    <text evidence="2">The sequence shown here is derived from an EMBL/GenBank/DDBJ whole genome shotgun (WGS) entry which is preliminary data.</text>
</comment>
<reference evidence="2 3" key="1">
    <citation type="submission" date="2020-08" db="EMBL/GenBank/DDBJ databases">
        <title>Genomic Encyclopedia of Type Strains, Phase IV (KMG-IV): sequencing the most valuable type-strain genomes for metagenomic binning, comparative biology and taxonomic classification.</title>
        <authorList>
            <person name="Goeker M."/>
        </authorList>
    </citation>
    <scope>NUCLEOTIDE SEQUENCE [LARGE SCALE GENOMIC DNA]</scope>
    <source>
        <strain evidence="2 3">DSM 103526</strain>
    </source>
</reference>
<dbReference type="SUPFAM" id="SSF109604">
    <property type="entry name" value="HD-domain/PDEase-like"/>
    <property type="match status" value="1"/>
</dbReference>
<sequence length="204" mass="24059">MKNYLDFQITMNLQKDVEGYFLLHGRQDTYEHTLDVVETLYNIEQQFGSIEPGSKIACYCHDLGRVVKNDEMIRFCIQHDIDISDEEKLLPSILHQKISCYLAEKVFGIKDILILNAIKYHTTSRKSPSVIEMEVFLADKMSWKENEYKELVSDLKEALTHSKENAMLYYLSTLENNKEKMRLYHSDSREAFLYFYQNTSTRNV</sequence>
<dbReference type="InterPro" id="IPR003607">
    <property type="entry name" value="HD/PDEase_dom"/>
</dbReference>
<dbReference type="InterPro" id="IPR051094">
    <property type="entry name" value="Diverse_Catalytic_Enzymes"/>
</dbReference>